<dbReference type="EMBL" id="CAJOBJ010335309">
    <property type="protein sequence ID" value="CAF5188126.1"/>
    <property type="molecule type" value="Genomic_DNA"/>
</dbReference>
<feature type="non-terminal residue" evidence="1">
    <location>
        <position position="148"/>
    </location>
</feature>
<evidence type="ECO:0000313" key="3">
    <source>
        <dbReference type="Proteomes" id="UP000681967"/>
    </source>
</evidence>
<organism evidence="1 3">
    <name type="scientific">Rotaria magnacalcarata</name>
    <dbReference type="NCBI Taxonomy" id="392030"/>
    <lineage>
        <taxon>Eukaryota</taxon>
        <taxon>Metazoa</taxon>
        <taxon>Spiralia</taxon>
        <taxon>Gnathifera</taxon>
        <taxon>Rotifera</taxon>
        <taxon>Eurotatoria</taxon>
        <taxon>Bdelloidea</taxon>
        <taxon>Philodinida</taxon>
        <taxon>Philodinidae</taxon>
        <taxon>Rotaria</taxon>
    </lineage>
</organism>
<proteinExistence type="predicted"/>
<dbReference type="EMBL" id="CAJOBH010236353">
    <property type="protein sequence ID" value="CAF5092349.1"/>
    <property type="molecule type" value="Genomic_DNA"/>
</dbReference>
<accession>A0A8S3EZ32</accession>
<reference evidence="1" key="1">
    <citation type="submission" date="2021-02" db="EMBL/GenBank/DDBJ databases">
        <authorList>
            <person name="Nowell W R."/>
        </authorList>
    </citation>
    <scope>NUCLEOTIDE SEQUENCE</scope>
</reference>
<dbReference type="Proteomes" id="UP000681967">
    <property type="component" value="Unassembled WGS sequence"/>
</dbReference>
<comment type="caution">
    <text evidence="1">The sequence shown here is derived from an EMBL/GenBank/DDBJ whole genome shotgun (WGS) entry which is preliminary data.</text>
</comment>
<protein>
    <submittedName>
        <fullName evidence="1">Uncharacterized protein</fullName>
    </submittedName>
</protein>
<name>A0A8S3EZ32_9BILA</name>
<dbReference type="AlphaFoldDB" id="A0A8S3EZ32"/>
<evidence type="ECO:0000313" key="1">
    <source>
        <dbReference type="EMBL" id="CAF5092349.1"/>
    </source>
</evidence>
<evidence type="ECO:0000313" key="2">
    <source>
        <dbReference type="EMBL" id="CAF5188126.1"/>
    </source>
</evidence>
<dbReference type="Proteomes" id="UP000681720">
    <property type="component" value="Unassembled WGS sequence"/>
</dbReference>
<gene>
    <name evidence="1" type="ORF">BYL167_LOCUS63308</name>
    <name evidence="2" type="ORF">GIL414_LOCUS71924</name>
</gene>
<feature type="non-terminal residue" evidence="1">
    <location>
        <position position="1"/>
    </location>
</feature>
<sequence length="148" mass="16446">SDMISIDIDGPSTMLNSICESIVITQGSVYSNTPLKPSRDKPIAQPIAKSVFDRNTLNSNASHLRHVVLDQHEEYLLNSSRTPTPSNKKDKIEVIDTWHDRTVIDGSSTTWRSPSLNTFKATTHVQPSTQAQTFVSSIEPNLVQMRIA</sequence>